<evidence type="ECO:0000256" key="3">
    <source>
        <dbReference type="ARBA" id="ARBA00022485"/>
    </source>
</evidence>
<evidence type="ECO:0000259" key="9">
    <source>
        <dbReference type="PROSITE" id="PS51379"/>
    </source>
</evidence>
<dbReference type="RefSeq" id="WP_046524624.1">
    <property type="nucleotide sequence ID" value="NZ_LAYY01000016.1"/>
</dbReference>
<dbReference type="PANTHER" id="PTHR43177">
    <property type="entry name" value="PROTEIN NRFC"/>
    <property type="match status" value="1"/>
</dbReference>
<evidence type="ECO:0000256" key="4">
    <source>
        <dbReference type="ARBA" id="ARBA00022723"/>
    </source>
</evidence>
<evidence type="ECO:0000256" key="6">
    <source>
        <dbReference type="ARBA" id="ARBA00022982"/>
    </source>
</evidence>
<feature type="domain" description="4Fe-4S ferredoxin-type" evidence="9">
    <location>
        <begin position="90"/>
        <end position="119"/>
    </location>
</feature>
<keyword evidence="6" id="KW-0249">Electron transport</keyword>
<keyword evidence="2" id="KW-0813">Transport</keyword>
<dbReference type="Proteomes" id="UP000034166">
    <property type="component" value="Unassembled WGS sequence"/>
</dbReference>
<dbReference type="Pfam" id="PF13247">
    <property type="entry name" value="Fer4_11"/>
    <property type="match status" value="1"/>
</dbReference>
<gene>
    <name evidence="10" type="ORF">WQ57_15155</name>
</gene>
<keyword evidence="8" id="KW-0411">Iron-sulfur</keyword>
<evidence type="ECO:0000256" key="2">
    <source>
        <dbReference type="ARBA" id="ARBA00022448"/>
    </source>
</evidence>
<evidence type="ECO:0000256" key="7">
    <source>
        <dbReference type="ARBA" id="ARBA00023004"/>
    </source>
</evidence>
<sequence>MQQMGFYINQSRCVGCKACSVSCKDKYDLDTGMNFRRVYEFENGAFTVDGSTIIPAVTGYYFSISCNHCTSPACLPSCPTQSIVKREVDGIVIVDQEKCIGTRFCVRACPYGAPQFNKNLLKMAKCDSCLDLREKGEAPVCVTTCPQRAIEFGPMAELKNKYGKINLVKGMPNPVTEPNIVITPHPNAI</sequence>
<evidence type="ECO:0000313" key="11">
    <source>
        <dbReference type="Proteomes" id="UP000034166"/>
    </source>
</evidence>
<dbReference type="PROSITE" id="PS51379">
    <property type="entry name" value="4FE4S_FER_2"/>
    <property type="match status" value="2"/>
</dbReference>
<evidence type="ECO:0000256" key="1">
    <source>
        <dbReference type="ARBA" id="ARBA00001966"/>
    </source>
</evidence>
<dbReference type="AlphaFoldDB" id="A0A0M2SUA5"/>
<dbReference type="PATRIC" id="fig|1408103.3.peg.3406"/>
<comment type="cofactor">
    <cofactor evidence="1">
        <name>[4Fe-4S] cluster</name>
        <dbReference type="ChEBI" id="CHEBI:49883"/>
    </cofactor>
</comment>
<dbReference type="PANTHER" id="PTHR43177:SF5">
    <property type="entry name" value="ANAEROBIC DIMETHYL SULFOXIDE REDUCTASE CHAIN B-RELATED"/>
    <property type="match status" value="1"/>
</dbReference>
<keyword evidence="11" id="KW-1185">Reference proteome</keyword>
<dbReference type="InterPro" id="IPR050954">
    <property type="entry name" value="ET_IronSulfur_Cluster-Binding"/>
</dbReference>
<reference evidence="10 11" key="1">
    <citation type="submission" date="2015-04" db="EMBL/GenBank/DDBJ databases">
        <title>Taxonomic description and genome sequence of Bacillus campisalis sp. nov., a novel member of the genus Bacillus isolated from solar saltern.</title>
        <authorList>
            <person name="Mathan Kumar R."/>
            <person name="Kaur G."/>
            <person name="Kumar A."/>
            <person name="Singh N.K."/>
            <person name="Kaur N."/>
            <person name="Kumar N."/>
            <person name="Mayilraj S."/>
        </authorList>
    </citation>
    <scope>NUCLEOTIDE SEQUENCE [LARGE SCALE GENOMIC DNA]</scope>
    <source>
        <strain evidence="10 11">SA2-6</strain>
    </source>
</reference>
<keyword evidence="3" id="KW-0004">4Fe-4S</keyword>
<dbReference type="InterPro" id="IPR014297">
    <property type="entry name" value="DMSO_DmsB"/>
</dbReference>
<keyword evidence="7" id="KW-0408">Iron</keyword>
<dbReference type="GO" id="GO:0046872">
    <property type="term" value="F:metal ion binding"/>
    <property type="evidence" value="ECO:0007669"/>
    <property type="project" value="UniProtKB-KW"/>
</dbReference>
<keyword evidence="5" id="KW-0677">Repeat</keyword>
<feature type="domain" description="4Fe-4S ferredoxin-type" evidence="9">
    <location>
        <begin position="4"/>
        <end position="32"/>
    </location>
</feature>
<dbReference type="NCBIfam" id="TIGR02951">
    <property type="entry name" value="DMSO_dmsB"/>
    <property type="match status" value="1"/>
</dbReference>
<dbReference type="InterPro" id="IPR017896">
    <property type="entry name" value="4Fe4S_Fe-S-bd"/>
</dbReference>
<dbReference type="OrthoDB" id="9779457at2"/>
<keyword evidence="4" id="KW-0479">Metal-binding</keyword>
<comment type="caution">
    <text evidence="10">The sequence shown here is derived from an EMBL/GenBank/DDBJ whole genome shotgun (WGS) entry which is preliminary data.</text>
</comment>
<accession>A0A0M2SUA5</accession>
<organism evidence="10 11">
    <name type="scientific">Mesobacillus campisalis</name>
    <dbReference type="NCBI Taxonomy" id="1408103"/>
    <lineage>
        <taxon>Bacteria</taxon>
        <taxon>Bacillati</taxon>
        <taxon>Bacillota</taxon>
        <taxon>Bacilli</taxon>
        <taxon>Bacillales</taxon>
        <taxon>Bacillaceae</taxon>
        <taxon>Mesobacillus</taxon>
    </lineage>
</organism>
<evidence type="ECO:0000256" key="5">
    <source>
        <dbReference type="ARBA" id="ARBA00022737"/>
    </source>
</evidence>
<dbReference type="EMBL" id="LAYY01000016">
    <property type="protein sequence ID" value="KKK37286.1"/>
    <property type="molecule type" value="Genomic_DNA"/>
</dbReference>
<dbReference type="Gene3D" id="3.30.70.20">
    <property type="match status" value="2"/>
</dbReference>
<dbReference type="CDD" id="cd16371">
    <property type="entry name" value="DMSOR_beta_like"/>
    <property type="match status" value="1"/>
</dbReference>
<proteinExistence type="predicted"/>
<dbReference type="SUPFAM" id="SSF54862">
    <property type="entry name" value="4Fe-4S ferredoxins"/>
    <property type="match status" value="1"/>
</dbReference>
<evidence type="ECO:0000313" key="10">
    <source>
        <dbReference type="EMBL" id="KKK37286.1"/>
    </source>
</evidence>
<dbReference type="GO" id="GO:0051539">
    <property type="term" value="F:4 iron, 4 sulfur cluster binding"/>
    <property type="evidence" value="ECO:0007669"/>
    <property type="project" value="UniProtKB-KW"/>
</dbReference>
<protein>
    <submittedName>
        <fullName evidence="10">4Fe-4S ferredoxin</fullName>
    </submittedName>
</protein>
<name>A0A0M2SUA5_9BACI</name>
<evidence type="ECO:0000256" key="8">
    <source>
        <dbReference type="ARBA" id="ARBA00023014"/>
    </source>
</evidence>